<comment type="caution">
    <text evidence="1">The sequence shown here is derived from an EMBL/GenBank/DDBJ whole genome shotgun (WGS) entry which is preliminary data.</text>
</comment>
<sequence length="93" mass="10756">MTVLAWHSSIEEKGILDLMGRTDFRNLSKGDVISYASKLAELHPEVARDVLAQYPQFVDLIKTALSEYRQEIDKIIESDDTSIEHYYTYTEKD</sequence>
<dbReference type="Proteomes" id="UP000749334">
    <property type="component" value="Unassembled WGS sequence"/>
</dbReference>
<reference evidence="1" key="2">
    <citation type="submission" date="2021-09" db="EMBL/GenBank/DDBJ databases">
        <authorList>
            <person name="Gilroy R."/>
        </authorList>
    </citation>
    <scope>NUCLEOTIDE SEQUENCE</scope>
    <source>
        <strain evidence="1">ChiHjej11B10-15683</strain>
    </source>
</reference>
<evidence type="ECO:0000313" key="1">
    <source>
        <dbReference type="EMBL" id="HJF72766.1"/>
    </source>
</evidence>
<dbReference type="EMBL" id="DYVQ01000009">
    <property type="protein sequence ID" value="HJF72766.1"/>
    <property type="molecule type" value="Genomic_DNA"/>
</dbReference>
<proteinExistence type="predicted"/>
<gene>
    <name evidence="1" type="ORF">K8W15_01000</name>
</gene>
<accession>A0A921H9B9</accession>
<organism evidence="1 2">
    <name type="scientific">Gallibacterium anatis</name>
    <dbReference type="NCBI Taxonomy" id="750"/>
    <lineage>
        <taxon>Bacteria</taxon>
        <taxon>Pseudomonadati</taxon>
        <taxon>Pseudomonadota</taxon>
        <taxon>Gammaproteobacteria</taxon>
        <taxon>Pasteurellales</taxon>
        <taxon>Pasteurellaceae</taxon>
        <taxon>Gallibacterium</taxon>
    </lineage>
</organism>
<evidence type="ECO:0000313" key="2">
    <source>
        <dbReference type="Proteomes" id="UP000749334"/>
    </source>
</evidence>
<protein>
    <submittedName>
        <fullName evidence="1">Uncharacterized protein</fullName>
    </submittedName>
</protein>
<reference evidence="1" key="1">
    <citation type="journal article" date="2021" name="PeerJ">
        <title>Extensive microbial diversity within the chicken gut microbiome revealed by metagenomics and culture.</title>
        <authorList>
            <person name="Gilroy R."/>
            <person name="Ravi A."/>
            <person name="Getino M."/>
            <person name="Pursley I."/>
            <person name="Horton D.L."/>
            <person name="Alikhan N.F."/>
            <person name="Baker D."/>
            <person name="Gharbi K."/>
            <person name="Hall N."/>
            <person name="Watson M."/>
            <person name="Adriaenssens E.M."/>
            <person name="Foster-Nyarko E."/>
            <person name="Jarju S."/>
            <person name="Secka A."/>
            <person name="Antonio M."/>
            <person name="Oren A."/>
            <person name="Chaudhuri R.R."/>
            <person name="La Ragione R."/>
            <person name="Hildebrand F."/>
            <person name="Pallen M.J."/>
        </authorList>
    </citation>
    <scope>NUCLEOTIDE SEQUENCE</scope>
    <source>
        <strain evidence="1">ChiHjej11B10-15683</strain>
    </source>
</reference>
<dbReference type="AlphaFoldDB" id="A0A921H9B9"/>
<name>A0A921H9B9_9PAST</name>